<gene>
    <name evidence="2" type="ORF">HINF_LOCUS49622</name>
    <name evidence="1" type="ORF">HINF_LOCUS8094</name>
</gene>
<evidence type="ECO:0000313" key="3">
    <source>
        <dbReference type="Proteomes" id="UP001642409"/>
    </source>
</evidence>
<protein>
    <submittedName>
        <fullName evidence="2">Hypothetical_protein</fullName>
    </submittedName>
</protein>
<evidence type="ECO:0000313" key="1">
    <source>
        <dbReference type="EMBL" id="CAI9920449.1"/>
    </source>
</evidence>
<dbReference type="EMBL" id="CATOUU010000200">
    <property type="protein sequence ID" value="CAI9920449.1"/>
    <property type="molecule type" value="Genomic_DNA"/>
</dbReference>
<dbReference type="AlphaFoldDB" id="A0AA86NI97"/>
<evidence type="ECO:0000313" key="2">
    <source>
        <dbReference type="EMBL" id="CAL6061263.1"/>
    </source>
</evidence>
<dbReference type="EMBL" id="CAXDID020000234">
    <property type="protein sequence ID" value="CAL6061263.1"/>
    <property type="molecule type" value="Genomic_DNA"/>
</dbReference>
<dbReference type="Proteomes" id="UP001642409">
    <property type="component" value="Unassembled WGS sequence"/>
</dbReference>
<proteinExistence type="predicted"/>
<sequence>MAIVVPSLYYDFMQAQKYQQKAVLAGKCGIFKALRKYHWSTDYCLVVHYLTDNELFNLQNTIFRFQTKSSPGRQSPWLFSSIHVRCRSKYISLSEVLRDFSKSYINLNFIVIVL</sequence>
<accession>A0AA86NI97</accession>
<reference evidence="2 3" key="2">
    <citation type="submission" date="2024-07" db="EMBL/GenBank/DDBJ databases">
        <authorList>
            <person name="Akdeniz Z."/>
        </authorList>
    </citation>
    <scope>NUCLEOTIDE SEQUENCE [LARGE SCALE GENOMIC DNA]</scope>
</reference>
<organism evidence="1">
    <name type="scientific">Hexamita inflata</name>
    <dbReference type="NCBI Taxonomy" id="28002"/>
    <lineage>
        <taxon>Eukaryota</taxon>
        <taxon>Metamonada</taxon>
        <taxon>Diplomonadida</taxon>
        <taxon>Hexamitidae</taxon>
        <taxon>Hexamitinae</taxon>
        <taxon>Hexamita</taxon>
    </lineage>
</organism>
<name>A0AA86NI97_9EUKA</name>
<keyword evidence="3" id="KW-1185">Reference proteome</keyword>
<reference evidence="1" key="1">
    <citation type="submission" date="2023-06" db="EMBL/GenBank/DDBJ databases">
        <authorList>
            <person name="Kurt Z."/>
        </authorList>
    </citation>
    <scope>NUCLEOTIDE SEQUENCE</scope>
</reference>
<comment type="caution">
    <text evidence="1">The sequence shown here is derived from an EMBL/GenBank/DDBJ whole genome shotgun (WGS) entry which is preliminary data.</text>
</comment>